<dbReference type="InterPro" id="IPR027463">
    <property type="entry name" value="AcrB_DN_DC_subdom"/>
</dbReference>
<feature type="transmembrane region" description="Helical" evidence="1">
    <location>
        <begin position="444"/>
        <end position="464"/>
    </location>
</feature>
<keyword evidence="1" id="KW-1133">Transmembrane helix</keyword>
<feature type="transmembrane region" description="Helical" evidence="1">
    <location>
        <begin position="989"/>
        <end position="1012"/>
    </location>
</feature>
<dbReference type="PANTHER" id="PTHR32063">
    <property type="match status" value="1"/>
</dbReference>
<dbReference type="Proteomes" id="UP000654345">
    <property type="component" value="Unassembled WGS sequence"/>
</dbReference>
<name>A0ABQ3ULK7_9CHLR</name>
<evidence type="ECO:0000256" key="1">
    <source>
        <dbReference type="SAM" id="Phobius"/>
    </source>
</evidence>
<dbReference type="PRINTS" id="PR00702">
    <property type="entry name" value="ACRIFLAVINRP"/>
</dbReference>
<dbReference type="PANTHER" id="PTHR32063:SF0">
    <property type="entry name" value="SWARMING MOTILITY PROTEIN SWRC"/>
    <property type="match status" value="1"/>
</dbReference>
<feature type="transmembrane region" description="Helical" evidence="1">
    <location>
        <begin position="476"/>
        <end position="503"/>
    </location>
</feature>
<comment type="caution">
    <text evidence="2">The sequence shown here is derived from an EMBL/GenBank/DDBJ whole genome shotgun (WGS) entry which is preliminary data.</text>
</comment>
<feature type="transmembrane region" description="Helical" evidence="1">
    <location>
        <begin position="883"/>
        <end position="903"/>
    </location>
</feature>
<feature type="transmembrane region" description="Helical" evidence="1">
    <location>
        <begin position="857"/>
        <end position="876"/>
    </location>
</feature>
<feature type="transmembrane region" description="Helical" evidence="1">
    <location>
        <begin position="958"/>
        <end position="977"/>
    </location>
</feature>
<dbReference type="SUPFAM" id="SSF82866">
    <property type="entry name" value="Multidrug efflux transporter AcrB transmembrane domain"/>
    <property type="match status" value="2"/>
</dbReference>
<keyword evidence="1" id="KW-0812">Transmembrane</keyword>
<feature type="transmembrane region" description="Helical" evidence="1">
    <location>
        <begin position="373"/>
        <end position="393"/>
    </location>
</feature>
<dbReference type="EMBL" id="BNJG01000001">
    <property type="protein sequence ID" value="GHO53553.1"/>
    <property type="molecule type" value="Genomic_DNA"/>
</dbReference>
<protein>
    <submittedName>
        <fullName evidence="2">Hydrogenase expression protein</fullName>
    </submittedName>
</protein>
<dbReference type="SUPFAM" id="SSF82693">
    <property type="entry name" value="Multidrug efflux transporter AcrB pore domain, PN1, PN2, PC1 and PC2 subdomains"/>
    <property type="match status" value="2"/>
</dbReference>
<dbReference type="Gene3D" id="3.30.70.1440">
    <property type="entry name" value="Multidrug efflux transporter AcrB pore domain"/>
    <property type="match status" value="1"/>
</dbReference>
<dbReference type="Gene3D" id="1.20.1640.10">
    <property type="entry name" value="Multidrug efflux transporter AcrB transmembrane domain"/>
    <property type="match status" value="2"/>
</dbReference>
<dbReference type="SUPFAM" id="SSF82714">
    <property type="entry name" value="Multidrug efflux transporter AcrB TolC docking domain, DN and DC subdomains"/>
    <property type="match status" value="2"/>
</dbReference>
<evidence type="ECO:0000313" key="2">
    <source>
        <dbReference type="EMBL" id="GHO53553.1"/>
    </source>
</evidence>
<accession>A0ABQ3ULK7</accession>
<dbReference type="Gene3D" id="3.30.70.1320">
    <property type="entry name" value="Multidrug efflux transporter AcrB pore domain like"/>
    <property type="match status" value="1"/>
</dbReference>
<feature type="transmembrane region" description="Helical" evidence="1">
    <location>
        <begin position="347"/>
        <end position="366"/>
    </location>
</feature>
<feature type="transmembrane region" description="Helical" evidence="1">
    <location>
        <begin position="909"/>
        <end position="930"/>
    </location>
</feature>
<dbReference type="Pfam" id="PF00873">
    <property type="entry name" value="ACR_tran"/>
    <property type="match status" value="1"/>
</dbReference>
<keyword evidence="3" id="KW-1185">Reference proteome</keyword>
<keyword evidence="1" id="KW-0472">Membrane</keyword>
<feature type="transmembrane region" description="Helical" evidence="1">
    <location>
        <begin position="12"/>
        <end position="30"/>
    </location>
</feature>
<evidence type="ECO:0000313" key="3">
    <source>
        <dbReference type="Proteomes" id="UP000654345"/>
    </source>
</evidence>
<dbReference type="RefSeq" id="WP_201370368.1">
    <property type="nucleotide sequence ID" value="NZ_BNJG01000001.1"/>
</dbReference>
<dbReference type="InterPro" id="IPR001036">
    <property type="entry name" value="Acrflvin-R"/>
</dbReference>
<feature type="transmembrane region" description="Helical" evidence="1">
    <location>
        <begin position="399"/>
        <end position="423"/>
    </location>
</feature>
<reference evidence="2 3" key="1">
    <citation type="journal article" date="2021" name="Int. J. Syst. Evol. Microbiol.">
        <title>Reticulibacter mediterranei gen. nov., sp. nov., within the new family Reticulibacteraceae fam. nov., and Ktedonospora formicarum gen. nov., sp. nov., Ktedonobacter robiniae sp. nov., Dictyobacter formicarum sp. nov. and Dictyobacter arantiisoli sp. nov., belonging to the class Ktedonobacteria.</title>
        <authorList>
            <person name="Yabe S."/>
            <person name="Zheng Y."/>
            <person name="Wang C.M."/>
            <person name="Sakai Y."/>
            <person name="Abe K."/>
            <person name="Yokota A."/>
            <person name="Donadio S."/>
            <person name="Cavaletti L."/>
            <person name="Monciardini P."/>
        </authorList>
    </citation>
    <scope>NUCLEOTIDE SEQUENCE [LARGE SCALE GENOMIC DNA]</scope>
    <source>
        <strain evidence="2 3">SOSP1-30</strain>
    </source>
</reference>
<proteinExistence type="predicted"/>
<dbReference type="Gene3D" id="3.30.2090.10">
    <property type="entry name" value="Multidrug efflux transporter AcrB TolC docking domain, DN and DC subdomains"/>
    <property type="match status" value="2"/>
</dbReference>
<organism evidence="2 3">
    <name type="scientific">Ktedonobacter robiniae</name>
    <dbReference type="NCBI Taxonomy" id="2778365"/>
    <lineage>
        <taxon>Bacteria</taxon>
        <taxon>Bacillati</taxon>
        <taxon>Chloroflexota</taxon>
        <taxon>Ktedonobacteria</taxon>
        <taxon>Ktedonobacterales</taxon>
        <taxon>Ktedonobacteraceae</taxon>
        <taxon>Ktedonobacter</taxon>
    </lineage>
</organism>
<gene>
    <name evidence="2" type="ORF">KSB_20280</name>
</gene>
<feature type="transmembrane region" description="Helical" evidence="1">
    <location>
        <begin position="540"/>
        <end position="559"/>
    </location>
</feature>
<sequence length="1059" mass="112827">MVLLSRFSLANKGLMALVTIVLLLIGGLLIPQLKQELYPSIDLPVVTIVTTYAGASPSAVEKEVTNPLEQSIQGTPGLQQYTSLSNEGSSIISVTYDYGTNIAQARQDLSQRLSAVQAQLPKGTTPTLQSYSTSDIPIISLGVSSSQAPQDLAQALKQIVVPDLQDIPNVARVELTGARASVITITLDPQKMQGAGVTFEQVQAALQADNVTLPAGSLVDQDLSRPIRVGNTFNSLQDLKDLVISASRATASATSSDSNLATASQAIRLSDIADVQQGLEPETSLSHINGAPSVGISLTKTSAGNSLTISHIVHNHLADLEKRLGHNTKIMTVFDQAPFIESSMTGLIHEGLLGALFAIVVILVSLFSLRSTLVAAVSIPLSVVVALIALWIGNYTLNILTLGGLTIAVGRVIDDSIVVLENIYRHLQLGEEKRSAVYTGVREVSSAITASTLTTVAVFLPLGFVNGEVGMLFRPFSITVAVALLASLLIALTIVPVLAYWFLRVPKPEFVPASRPQGSSVERCYIPIAAWITKKRNSGLTILAAIVLLDATFVLIPTLHTTFLDGSSQNNFRLNQELPIGTSIQKAQGEVKKVEDILARFPEIQTYQVTVAQSSFFSSSTPNSAVYNVVTDKDTDQNDLQQRVINSLHLVDSKITLSNSDSTSDTTLLINIQAPNEQALEEANRQIFDTVLHTPNLANVKSNLSAASPLVDVHIDPDKAGKYGLTPSQVGQYLRSTFTGTSATRITLGDSQQDVQIHFGAPATSVDQLQNQLVPTPGGNIVRLSDVADITTTLGPVQVTHLDGTRTATISAQVTSNDVGATGADVQSRISKLKLPGGASYNFGGVKQRQDDSFLKLGIAMLAAICIVYFIMAITLRSLLQPLILLVSIPFAATGSVLLMLLTNTTLSVTSLIGLLMLIGIVVTNAIVLIDRVNQYRERGLDARSAVIRGGSERARPILMTASATILALLPMALGLSDSSAVMSKSLSIVVIGGLTSSTVLTLLLVPALYMVAEGIRERRKPVPQPQMQPILAPPRMQALPPPQWIMGQQPPSHPLRAN</sequence>
<dbReference type="Gene3D" id="3.30.70.1430">
    <property type="entry name" value="Multidrug efflux transporter AcrB pore domain"/>
    <property type="match status" value="2"/>
</dbReference>